<sequence>MDITSNMMSWYGFLLASSTTELLISGSFFCNSWRDRCSTIPAPMESPRTLVTVRNRSLRTDREQGSDEGLQNPTNENEGVLLGDDEVERWQDN</sequence>
<organism evidence="2 3">
    <name type="scientific">Liparis tanakae</name>
    <name type="common">Tanaka's snailfish</name>
    <dbReference type="NCBI Taxonomy" id="230148"/>
    <lineage>
        <taxon>Eukaryota</taxon>
        <taxon>Metazoa</taxon>
        <taxon>Chordata</taxon>
        <taxon>Craniata</taxon>
        <taxon>Vertebrata</taxon>
        <taxon>Euteleostomi</taxon>
        <taxon>Actinopterygii</taxon>
        <taxon>Neopterygii</taxon>
        <taxon>Teleostei</taxon>
        <taxon>Neoteleostei</taxon>
        <taxon>Acanthomorphata</taxon>
        <taxon>Eupercaria</taxon>
        <taxon>Perciformes</taxon>
        <taxon>Cottioidei</taxon>
        <taxon>Cottales</taxon>
        <taxon>Liparidae</taxon>
        <taxon>Liparis</taxon>
    </lineage>
</organism>
<reference evidence="2 3" key="1">
    <citation type="submission" date="2019-03" db="EMBL/GenBank/DDBJ databases">
        <title>First draft genome of Liparis tanakae, snailfish: a comprehensive survey of snailfish specific genes.</title>
        <authorList>
            <person name="Kim W."/>
            <person name="Song I."/>
            <person name="Jeong J.-H."/>
            <person name="Kim D."/>
            <person name="Kim S."/>
            <person name="Ryu S."/>
            <person name="Song J.Y."/>
            <person name="Lee S.K."/>
        </authorList>
    </citation>
    <scope>NUCLEOTIDE SEQUENCE [LARGE SCALE GENOMIC DNA]</scope>
    <source>
        <tissue evidence="2">Muscle</tissue>
    </source>
</reference>
<proteinExistence type="predicted"/>
<protein>
    <submittedName>
        <fullName evidence="2">Uncharacterized protein</fullName>
    </submittedName>
</protein>
<evidence type="ECO:0000313" key="2">
    <source>
        <dbReference type="EMBL" id="TNN80637.1"/>
    </source>
</evidence>
<keyword evidence="3" id="KW-1185">Reference proteome</keyword>
<comment type="caution">
    <text evidence="2">The sequence shown here is derived from an EMBL/GenBank/DDBJ whole genome shotgun (WGS) entry which is preliminary data.</text>
</comment>
<evidence type="ECO:0000256" key="1">
    <source>
        <dbReference type="SAM" id="MobiDB-lite"/>
    </source>
</evidence>
<name>A0A4Z2ISA3_9TELE</name>
<dbReference type="AlphaFoldDB" id="A0A4Z2ISA3"/>
<feature type="region of interest" description="Disordered" evidence="1">
    <location>
        <begin position="55"/>
        <end position="93"/>
    </location>
</feature>
<accession>A0A4Z2ISA3</accession>
<gene>
    <name evidence="2" type="ORF">EYF80_009145</name>
</gene>
<evidence type="ECO:0000313" key="3">
    <source>
        <dbReference type="Proteomes" id="UP000314294"/>
    </source>
</evidence>
<dbReference type="Proteomes" id="UP000314294">
    <property type="component" value="Unassembled WGS sequence"/>
</dbReference>
<dbReference type="EMBL" id="SRLO01000053">
    <property type="protein sequence ID" value="TNN80637.1"/>
    <property type="molecule type" value="Genomic_DNA"/>
</dbReference>